<protein>
    <submittedName>
        <fullName evidence="6">Phosphonopyruvate decarboxylase</fullName>
        <ecNumber evidence="6">4.1.1.82</ecNumber>
    </submittedName>
</protein>
<dbReference type="GO" id="GO:0033980">
    <property type="term" value="F:phosphonopyruvate decarboxylase activity"/>
    <property type="evidence" value="ECO:0007669"/>
    <property type="project" value="UniProtKB-EC"/>
</dbReference>
<keyword evidence="1" id="KW-0210">Decarboxylase</keyword>
<feature type="domain" description="Thiamine pyrophosphate enzyme N-terminal TPP-binding" evidence="5">
    <location>
        <begin position="5"/>
        <end position="114"/>
    </location>
</feature>
<dbReference type="InterPro" id="IPR012001">
    <property type="entry name" value="Thiamin_PyroP_enz_TPP-bd_dom"/>
</dbReference>
<evidence type="ECO:0000313" key="6">
    <source>
        <dbReference type="EMBL" id="MFC3143687.1"/>
    </source>
</evidence>
<dbReference type="InterPro" id="IPR017684">
    <property type="entry name" value="Phosphono-pyrv_decarboxylase"/>
</dbReference>
<dbReference type="NCBIfam" id="TIGR03297">
    <property type="entry name" value="Ppyr-DeCO2ase"/>
    <property type="match status" value="1"/>
</dbReference>
<evidence type="ECO:0000256" key="2">
    <source>
        <dbReference type="ARBA" id="ARBA00023052"/>
    </source>
</evidence>
<evidence type="ECO:0000313" key="7">
    <source>
        <dbReference type="Proteomes" id="UP001595632"/>
    </source>
</evidence>
<dbReference type="PANTHER" id="PTHR42818">
    <property type="entry name" value="SULFOPYRUVATE DECARBOXYLASE SUBUNIT ALPHA"/>
    <property type="match status" value="1"/>
</dbReference>
<organism evidence="6 7">
    <name type="scientific">Psychromarinibacter halotolerans</name>
    <dbReference type="NCBI Taxonomy" id="1775175"/>
    <lineage>
        <taxon>Bacteria</taxon>
        <taxon>Pseudomonadati</taxon>
        <taxon>Pseudomonadota</taxon>
        <taxon>Alphaproteobacteria</taxon>
        <taxon>Rhodobacterales</taxon>
        <taxon>Paracoccaceae</taxon>
        <taxon>Psychromarinibacter</taxon>
    </lineage>
</organism>
<proteinExistence type="predicted"/>
<keyword evidence="2" id="KW-0786">Thiamine pyrophosphate</keyword>
<evidence type="ECO:0000259" key="4">
    <source>
        <dbReference type="Pfam" id="PF02775"/>
    </source>
</evidence>
<dbReference type="SUPFAM" id="SSF52518">
    <property type="entry name" value="Thiamin diphosphate-binding fold (THDP-binding)"/>
    <property type="match status" value="2"/>
</dbReference>
<evidence type="ECO:0000256" key="1">
    <source>
        <dbReference type="ARBA" id="ARBA00022793"/>
    </source>
</evidence>
<feature type="domain" description="Thiamine pyrophosphate enzyme TPP-binding" evidence="4">
    <location>
        <begin position="235"/>
        <end position="347"/>
    </location>
</feature>
<dbReference type="Gene3D" id="3.40.50.970">
    <property type="match status" value="2"/>
</dbReference>
<sequence>MIDAQDFIAAASERGISFWTGVPCSFLTPLMNAVISSPDTAYVGAASEGEAVAIAAGAWLAGRETAVMCQNSGLGNTVNPLTSLNFPFRIPTLVLTTWRGQPGIGDEPQHELMGQITQGLLDLMQVPNAPFPETGPAIGPALDTAMARMGETSLPYGFVLPKGIVAKSPLDQAPVPARPACVPQGDFTGTEPPRRVEVLDMIRTAVPSGAGLIATTGFCGRELYALEDAPAHLYTVGSMGGASAIGLGTALNSDREIVVLDGDGAALMKLGNLATIGAEQPANLTHVILDNGLHESTGGQRTVSPGVDFATVASACGYAFAGRADTTDSTDALLKAALAVPGPRLLHLKVAPSRIENLPRPKVTPEAVARRFREYLA</sequence>
<name>A0ABV7GQS0_9RHOB</name>
<dbReference type="CDD" id="cd07035">
    <property type="entry name" value="TPP_PYR_POX_like"/>
    <property type="match status" value="1"/>
</dbReference>
<keyword evidence="7" id="KW-1185">Reference proteome</keyword>
<keyword evidence="3 6" id="KW-0456">Lyase</keyword>
<dbReference type="InterPro" id="IPR011766">
    <property type="entry name" value="TPP_enzyme_TPP-bd"/>
</dbReference>
<dbReference type="Pfam" id="PF02776">
    <property type="entry name" value="TPP_enzyme_N"/>
    <property type="match status" value="1"/>
</dbReference>
<accession>A0ABV7GQS0</accession>
<dbReference type="Proteomes" id="UP001595632">
    <property type="component" value="Unassembled WGS sequence"/>
</dbReference>
<dbReference type="Pfam" id="PF02775">
    <property type="entry name" value="TPP_enzyme_C"/>
    <property type="match status" value="1"/>
</dbReference>
<dbReference type="EC" id="4.1.1.82" evidence="6"/>
<reference evidence="7" key="1">
    <citation type="journal article" date="2019" name="Int. J. Syst. Evol. Microbiol.">
        <title>The Global Catalogue of Microorganisms (GCM) 10K type strain sequencing project: providing services to taxonomists for standard genome sequencing and annotation.</title>
        <authorList>
            <consortium name="The Broad Institute Genomics Platform"/>
            <consortium name="The Broad Institute Genome Sequencing Center for Infectious Disease"/>
            <person name="Wu L."/>
            <person name="Ma J."/>
        </authorList>
    </citation>
    <scope>NUCLEOTIDE SEQUENCE [LARGE SCALE GENOMIC DNA]</scope>
    <source>
        <strain evidence="7">KCTC 52366</strain>
    </source>
</reference>
<comment type="caution">
    <text evidence="6">The sequence shown here is derived from an EMBL/GenBank/DDBJ whole genome shotgun (WGS) entry which is preliminary data.</text>
</comment>
<dbReference type="RefSeq" id="WP_275630964.1">
    <property type="nucleotide sequence ID" value="NZ_JARGYD010000001.1"/>
</dbReference>
<dbReference type="EMBL" id="JBHRTB010000010">
    <property type="protein sequence ID" value="MFC3143687.1"/>
    <property type="molecule type" value="Genomic_DNA"/>
</dbReference>
<evidence type="ECO:0000256" key="3">
    <source>
        <dbReference type="ARBA" id="ARBA00023239"/>
    </source>
</evidence>
<dbReference type="InterPro" id="IPR051818">
    <property type="entry name" value="TPP_dependent_decarboxylase"/>
</dbReference>
<gene>
    <name evidence="6" type="primary">aepY</name>
    <name evidence="6" type="ORF">ACFOGP_13275</name>
</gene>
<evidence type="ECO:0000259" key="5">
    <source>
        <dbReference type="Pfam" id="PF02776"/>
    </source>
</evidence>
<dbReference type="InterPro" id="IPR029061">
    <property type="entry name" value="THDP-binding"/>
</dbReference>
<dbReference type="PANTHER" id="PTHR42818:SF1">
    <property type="entry name" value="SULFOPYRUVATE DECARBOXYLASE"/>
    <property type="match status" value="1"/>
</dbReference>